<name>A0ABV4QI77_9ACTN</name>
<evidence type="ECO:0000313" key="2">
    <source>
        <dbReference type="EMBL" id="MFA1542254.1"/>
    </source>
</evidence>
<protein>
    <recommendedName>
        <fullName evidence="4">Lipoprotein</fullName>
    </recommendedName>
</protein>
<feature type="signal peptide" evidence="1">
    <location>
        <begin position="1"/>
        <end position="35"/>
    </location>
</feature>
<organism evidence="2 3">
    <name type="scientific">Actinomadura monticuli</name>
    <dbReference type="NCBI Taxonomy" id="3097367"/>
    <lineage>
        <taxon>Bacteria</taxon>
        <taxon>Bacillati</taxon>
        <taxon>Actinomycetota</taxon>
        <taxon>Actinomycetes</taxon>
        <taxon>Streptosporangiales</taxon>
        <taxon>Thermomonosporaceae</taxon>
        <taxon>Actinomadura</taxon>
    </lineage>
</organism>
<reference evidence="2 3" key="1">
    <citation type="submission" date="2023-11" db="EMBL/GenBank/DDBJ databases">
        <title>Actinomadura monticuli sp. nov., isolated from volcanic ash.</title>
        <authorList>
            <person name="Lee S.D."/>
            <person name="Yang H."/>
            <person name="Kim I.S."/>
        </authorList>
    </citation>
    <scope>NUCLEOTIDE SEQUENCE [LARGE SCALE GENOMIC DNA]</scope>
    <source>
        <strain evidence="2 3">DLS-62</strain>
    </source>
</reference>
<dbReference type="Proteomes" id="UP001569963">
    <property type="component" value="Unassembled WGS sequence"/>
</dbReference>
<dbReference type="RefSeq" id="WP_371952397.1">
    <property type="nucleotide sequence ID" value="NZ_JAXCEI010000011.1"/>
</dbReference>
<evidence type="ECO:0000313" key="3">
    <source>
        <dbReference type="Proteomes" id="UP001569963"/>
    </source>
</evidence>
<keyword evidence="3" id="KW-1185">Reference proteome</keyword>
<accession>A0ABV4QI77</accession>
<sequence>MGSRHPLGPITLPRPRTALLCAAALALPLAAGCSAKSDASDGKAAKPASLQELAQQTDCKVTGTRKVKDLEQGNCKTSLGRYVLLSFTTDGGMDSWLHEAKPWGGWYLVGARWIAVSEKPVLESLRKELGGEIVQGDHHGGGGQHGGGHG</sequence>
<dbReference type="PROSITE" id="PS51257">
    <property type="entry name" value="PROKAR_LIPOPROTEIN"/>
    <property type="match status" value="1"/>
</dbReference>
<comment type="caution">
    <text evidence="2">The sequence shown here is derived from an EMBL/GenBank/DDBJ whole genome shotgun (WGS) entry which is preliminary data.</text>
</comment>
<keyword evidence="1" id="KW-0732">Signal</keyword>
<evidence type="ECO:0008006" key="4">
    <source>
        <dbReference type="Google" id="ProtNLM"/>
    </source>
</evidence>
<gene>
    <name evidence="2" type="ORF">SM611_25235</name>
</gene>
<feature type="chain" id="PRO_5045415316" description="Lipoprotein" evidence="1">
    <location>
        <begin position="36"/>
        <end position="150"/>
    </location>
</feature>
<dbReference type="EMBL" id="JAXCEI010000011">
    <property type="protein sequence ID" value="MFA1542254.1"/>
    <property type="molecule type" value="Genomic_DNA"/>
</dbReference>
<proteinExistence type="predicted"/>
<evidence type="ECO:0000256" key="1">
    <source>
        <dbReference type="SAM" id="SignalP"/>
    </source>
</evidence>